<dbReference type="PROSITE" id="PS00122">
    <property type="entry name" value="CARBOXYLESTERASE_B_1"/>
    <property type="match status" value="1"/>
</dbReference>
<evidence type="ECO:0000256" key="1">
    <source>
        <dbReference type="ARBA" id="ARBA00005964"/>
    </source>
</evidence>
<keyword evidence="6" id="KW-1185">Reference proteome</keyword>
<dbReference type="PANTHER" id="PTHR43918:SF4">
    <property type="entry name" value="CARBOXYLIC ESTER HYDROLASE"/>
    <property type="match status" value="1"/>
</dbReference>
<keyword evidence="3" id="KW-0732">Signal</keyword>
<gene>
    <name evidence="5" type="ORF">FACUT_6217</name>
</gene>
<comment type="caution">
    <text evidence="5">The sequence shown here is derived from an EMBL/GenBank/DDBJ whole genome shotgun (WGS) entry which is preliminary data.</text>
</comment>
<dbReference type="EMBL" id="JAADJF010000141">
    <property type="protein sequence ID" value="KAF4436622.1"/>
    <property type="molecule type" value="Genomic_DNA"/>
</dbReference>
<dbReference type="AlphaFoldDB" id="A0A8H4NS67"/>
<dbReference type="OrthoDB" id="408631at2759"/>
<protein>
    <recommendedName>
        <fullName evidence="3">Carboxylic ester hydrolase</fullName>
        <ecNumber evidence="3">3.1.1.-</ecNumber>
    </recommendedName>
</protein>
<feature type="signal peptide" evidence="3">
    <location>
        <begin position="1"/>
        <end position="17"/>
    </location>
</feature>
<evidence type="ECO:0000313" key="5">
    <source>
        <dbReference type="EMBL" id="KAF4436622.1"/>
    </source>
</evidence>
<accession>A0A8H4NS67</accession>
<feature type="domain" description="Carboxylesterase type B" evidence="4">
    <location>
        <begin position="47"/>
        <end position="387"/>
    </location>
</feature>
<dbReference type="SUPFAM" id="SSF53474">
    <property type="entry name" value="alpha/beta-Hydrolases"/>
    <property type="match status" value="1"/>
</dbReference>
<name>A0A8H4NS67_9HYPO</name>
<evidence type="ECO:0000256" key="2">
    <source>
        <dbReference type="ARBA" id="ARBA00022801"/>
    </source>
</evidence>
<dbReference type="InterPro" id="IPR002018">
    <property type="entry name" value="CarbesteraseB"/>
</dbReference>
<dbReference type="Pfam" id="PF00135">
    <property type="entry name" value="COesterase"/>
    <property type="match status" value="1"/>
</dbReference>
<proteinExistence type="inferred from homology"/>
<sequence>MHLNPFILVALPVLARALPASTYEGNSLTVNTSSGIFAPLFEPSYPNVAAFLDIPFAETPVGDLRFTPPVAKEYPGGKVVQATKLPRGCIQYVPLLLRGTVADSLVTAANFQRGDYANTTEDCLRLSLFAPKNSIAAKDGVKVERLPVVIWVHGGGYMIGGTNVPYQLAQPWVQRSQKHIVVQIQYRLNIFGLPNAAGLVREGKNLNLALLDQRLAVEWVRDNIARFGGDPNRITLWGESAGAYATDGYLFAWPRDPIVKGVIADSGNALAIEGSLGDATNHSTFSIAAKHLGCGDLSPKKELQCMRGLPEHKFKDYLQAELGQRGAADDGLGFSLIPDNTTAFTNYTERVTAGSSKFPANIPLLIGTNTNEGTAVIPYNFPGYKTATEIPANLKPIAIGFALNLQCTTLKENRLRSEAGARTFQYLYAGNFTNISPLPWLGAYHTAELPLIFGTHDIEGPSTKIERKVSERMQDLYLRFASDPVHGLEKDGWPVAQAQLGRSKLVKWAGNGRVEQIVGAKTLIDECTRNGFAV</sequence>
<reference evidence="5 6" key="1">
    <citation type="submission" date="2020-01" db="EMBL/GenBank/DDBJ databases">
        <title>Identification and distribution of gene clusters putatively required for synthesis of sphingolipid metabolism inhibitors in phylogenetically diverse species of the filamentous fungus Fusarium.</title>
        <authorList>
            <person name="Kim H.-S."/>
            <person name="Busman M."/>
            <person name="Brown D.W."/>
            <person name="Divon H."/>
            <person name="Uhlig S."/>
            <person name="Proctor R.H."/>
        </authorList>
    </citation>
    <scope>NUCLEOTIDE SEQUENCE [LARGE SCALE GENOMIC DNA]</scope>
    <source>
        <strain evidence="5 6">NRRL 13308</strain>
    </source>
</reference>
<comment type="similarity">
    <text evidence="1 3">Belongs to the type-B carboxylesterase/lipase family.</text>
</comment>
<dbReference type="InterPro" id="IPR050654">
    <property type="entry name" value="AChE-related_enzymes"/>
</dbReference>
<dbReference type="Gene3D" id="3.40.50.1820">
    <property type="entry name" value="alpha/beta hydrolase"/>
    <property type="match status" value="2"/>
</dbReference>
<dbReference type="PANTHER" id="PTHR43918">
    <property type="entry name" value="ACETYLCHOLINESTERASE"/>
    <property type="match status" value="1"/>
</dbReference>
<dbReference type="InterPro" id="IPR029058">
    <property type="entry name" value="AB_hydrolase_fold"/>
</dbReference>
<keyword evidence="2 3" id="KW-0378">Hydrolase</keyword>
<dbReference type="InterPro" id="IPR019826">
    <property type="entry name" value="Carboxylesterase_B_AS"/>
</dbReference>
<feature type="chain" id="PRO_5034325026" description="Carboxylic ester hydrolase" evidence="3">
    <location>
        <begin position="18"/>
        <end position="534"/>
    </location>
</feature>
<evidence type="ECO:0000313" key="6">
    <source>
        <dbReference type="Proteomes" id="UP000536711"/>
    </source>
</evidence>
<dbReference type="GO" id="GO:0052689">
    <property type="term" value="F:carboxylic ester hydrolase activity"/>
    <property type="evidence" value="ECO:0007669"/>
    <property type="project" value="TreeGrafter"/>
</dbReference>
<organism evidence="5 6">
    <name type="scientific">Fusarium acutatum</name>
    <dbReference type="NCBI Taxonomy" id="78861"/>
    <lineage>
        <taxon>Eukaryota</taxon>
        <taxon>Fungi</taxon>
        <taxon>Dikarya</taxon>
        <taxon>Ascomycota</taxon>
        <taxon>Pezizomycotina</taxon>
        <taxon>Sordariomycetes</taxon>
        <taxon>Hypocreomycetidae</taxon>
        <taxon>Hypocreales</taxon>
        <taxon>Nectriaceae</taxon>
        <taxon>Fusarium</taxon>
        <taxon>Fusarium fujikuroi species complex</taxon>
    </lineage>
</organism>
<evidence type="ECO:0000259" key="4">
    <source>
        <dbReference type="Pfam" id="PF00135"/>
    </source>
</evidence>
<dbReference type="EC" id="3.1.1.-" evidence="3"/>
<dbReference type="Proteomes" id="UP000536711">
    <property type="component" value="Unassembled WGS sequence"/>
</dbReference>
<evidence type="ECO:0000256" key="3">
    <source>
        <dbReference type="RuleBase" id="RU361235"/>
    </source>
</evidence>